<dbReference type="GO" id="GO:0016477">
    <property type="term" value="P:cell migration"/>
    <property type="evidence" value="ECO:0007669"/>
    <property type="project" value="TreeGrafter"/>
</dbReference>
<feature type="compositionally biased region" description="Basic residues" evidence="1">
    <location>
        <begin position="738"/>
        <end position="750"/>
    </location>
</feature>
<feature type="domain" description="CARMIL C-terminal" evidence="3">
    <location>
        <begin position="688"/>
        <end position="824"/>
    </location>
</feature>
<reference evidence="4" key="3">
    <citation type="submission" date="2025-09" db="UniProtKB">
        <authorList>
            <consortium name="Ensembl"/>
        </authorList>
    </citation>
    <scope>IDENTIFICATION</scope>
</reference>
<evidence type="ECO:0000259" key="3">
    <source>
        <dbReference type="Pfam" id="PF16000"/>
    </source>
</evidence>
<feature type="compositionally biased region" description="Basic and acidic residues" evidence="1">
    <location>
        <begin position="952"/>
        <end position="968"/>
    </location>
</feature>
<feature type="signal peptide" evidence="2">
    <location>
        <begin position="1"/>
        <end position="19"/>
    </location>
</feature>
<keyword evidence="2" id="KW-0732">Signal</keyword>
<organism evidence="4 5">
    <name type="scientific">Anas platyrhynchos</name>
    <name type="common">Mallard</name>
    <name type="synonym">Anas boschas</name>
    <dbReference type="NCBI Taxonomy" id="8839"/>
    <lineage>
        <taxon>Eukaryota</taxon>
        <taxon>Metazoa</taxon>
        <taxon>Chordata</taxon>
        <taxon>Craniata</taxon>
        <taxon>Vertebrata</taxon>
        <taxon>Euteleostomi</taxon>
        <taxon>Archelosauria</taxon>
        <taxon>Archosauria</taxon>
        <taxon>Dinosauria</taxon>
        <taxon>Saurischia</taxon>
        <taxon>Theropoda</taxon>
        <taxon>Coelurosauria</taxon>
        <taxon>Aves</taxon>
        <taxon>Neognathae</taxon>
        <taxon>Galloanserae</taxon>
        <taxon>Anseriformes</taxon>
        <taxon>Anatidae</taxon>
        <taxon>Anatinae</taxon>
        <taxon>Anas</taxon>
    </lineage>
</organism>
<evidence type="ECO:0000256" key="2">
    <source>
        <dbReference type="SAM" id="SignalP"/>
    </source>
</evidence>
<dbReference type="GO" id="GO:0030027">
    <property type="term" value="C:lamellipodium"/>
    <property type="evidence" value="ECO:0007669"/>
    <property type="project" value="TreeGrafter"/>
</dbReference>
<proteinExistence type="predicted"/>
<reference evidence="4" key="2">
    <citation type="submission" date="2025-08" db="UniProtKB">
        <authorList>
            <consortium name="Ensembl"/>
        </authorList>
    </citation>
    <scope>IDENTIFICATION</scope>
</reference>
<feature type="region of interest" description="Disordered" evidence="1">
    <location>
        <begin position="672"/>
        <end position="724"/>
    </location>
</feature>
<feature type="compositionally biased region" description="Low complexity" evidence="1">
    <location>
        <begin position="709"/>
        <end position="722"/>
    </location>
</feature>
<dbReference type="Gene3D" id="3.80.10.10">
    <property type="entry name" value="Ribonuclease Inhibitor"/>
    <property type="match status" value="1"/>
</dbReference>
<dbReference type="PANTHER" id="PTHR24112:SF32">
    <property type="entry name" value="CAPPING PROTEIN, ARP2_3 AND MYOSIN-I LINKER PROTEIN 2"/>
    <property type="match status" value="1"/>
</dbReference>
<name>A0A8B9SP93_ANAPL</name>
<evidence type="ECO:0000256" key="1">
    <source>
        <dbReference type="SAM" id="MobiDB-lite"/>
    </source>
</evidence>
<feature type="compositionally biased region" description="Polar residues" evidence="1">
    <location>
        <begin position="1081"/>
        <end position="1094"/>
    </location>
</feature>
<dbReference type="Proteomes" id="UP000694400">
    <property type="component" value="Chromosome 13"/>
</dbReference>
<feature type="region of interest" description="Disordered" evidence="1">
    <location>
        <begin position="1121"/>
        <end position="1152"/>
    </location>
</feature>
<dbReference type="GO" id="GO:0034315">
    <property type="term" value="P:regulation of Arp2/3 complex-mediated actin nucleation"/>
    <property type="evidence" value="ECO:0007669"/>
    <property type="project" value="TreeGrafter"/>
</dbReference>
<dbReference type="SUPFAM" id="SSF52047">
    <property type="entry name" value="RNI-like"/>
    <property type="match status" value="1"/>
</dbReference>
<dbReference type="InterPro" id="IPR001611">
    <property type="entry name" value="Leu-rich_rpt"/>
</dbReference>
<evidence type="ECO:0000313" key="5">
    <source>
        <dbReference type="Proteomes" id="UP000694400"/>
    </source>
</evidence>
<accession>A0A8B9SP93</accession>
<dbReference type="PANTHER" id="PTHR24112">
    <property type="entry name" value="LEUCINE-RICH REPEAT, ISOFORM F-RELATED"/>
    <property type="match status" value="1"/>
</dbReference>
<protein>
    <submittedName>
        <fullName evidence="4">Capping protein regulator and myosin 1 linker 2</fullName>
    </submittedName>
</protein>
<feature type="region of interest" description="Disordered" evidence="1">
    <location>
        <begin position="738"/>
        <end position="759"/>
    </location>
</feature>
<dbReference type="InterPro" id="IPR051279">
    <property type="entry name" value="PP1-Reg/Actin-Interact_Protein"/>
</dbReference>
<dbReference type="Ensembl" id="ENSAPLT00020009789.1">
    <property type="protein sequence ID" value="ENSAPLP00020009105.1"/>
    <property type="gene ID" value="ENSAPLG00020006657.1"/>
</dbReference>
<feature type="chain" id="PRO_5034158356" evidence="2">
    <location>
        <begin position="20"/>
        <end position="1152"/>
    </location>
</feature>
<dbReference type="GO" id="GO:0005886">
    <property type="term" value="C:plasma membrane"/>
    <property type="evidence" value="ECO:0007669"/>
    <property type="project" value="TreeGrafter"/>
</dbReference>
<feature type="compositionally biased region" description="Basic and acidic residues" evidence="1">
    <location>
        <begin position="864"/>
        <end position="896"/>
    </location>
</feature>
<sequence length="1152" mass="123193">MLSWQPSITLSLLLPLGRCSRTQPPNLYERIRRVTDSLEEMLQSNQGPCGERTPNPGALWAAEKQNGARGATTSSWEQRLSTTLAPSCCFLPSPGVLPRVLLGKQGSRCHLLFAGGFSETYAALCDYNGFVFREEVQWVSCWPCGSRMGPFAPAGDIPGLGLGFGCLGVQIRCRGAQHPALSGPFWGRVPCLSGVSPPHTSQLFGALVRGCCASLVHLDLSKNTYSHRKVKAIPPDIKQFFSQARALRHVSVAGTKLPPDAVRAMLQGLAYNSHVSDLHLDLSGCELRSAGAQVIQDLIPDASAISDLDLSDNGFDSDMVTLVLSIGRSKSIRHVSLGKNFNIKSKDGLLDVLHRIVQLTQEDDCPLQSLSVAESRLKLGTNVLLSALGSNTSLTALDISGNAMGDTGAKMLAKALQINTKLRTVVWDRNNTTALGLLEVAQALERNYTLKSMPLPMSDVAQAYRSNPERTEEAVHKLQSCLARNQMRRALPAQTFRLQQGILASSSEQMVNEICLSLQKHVDILSSCPGREVEADILCAEEAIRNANLAVSVSLLRAGVGRRPQGLGFGIEAIMQAAMDTAHNLCPPVLQRSGVRDQLLNAMSERIHLQEHLNLSAVLDQMVTDVFSKLKWVMCLAPFSSSSVGLAGSVPGCAANVATPGAEAQRKLWRSIPASPGHRWASRPSPGPSELELPASGKARPAATKDAEPTAGALPGTPPTEALMDLPTAGERLEHCTKARPRPNRRHKQPPSKPNVSPTVVFFPREGEGGWARVGLEDFFTKRLISEERVPTGPGSAPLVSSSSRTLKKKIGNFFAFKKPKSSRGSRCEKEPEGSTAAPRSRRSMLSDILRAPSKAGEPGKALSKSEEGALSTEPEHSQTPEAARRIRPKYSREGKSQSLILLPGEDEEALGVRQDKKRHLEKSDGELPNSFEQRVHVMLHRMGVTKGLGAEGKKQQSKDSEIKKAGSDGDIVDSSADSPPSLKARTHSVSTDVALRSAAEPSPAWKALGRQLNAELPGPSWEQQQQQPRRCSAGPEQSGQPACREAWSSSLPRPGRSAPPRRVSHGGEPAAGTPLPASPRSGTEGTPRTTSGDSWPCGVPLGAAGLSDAVSRCFCRQPPGDAAAGCAQRPPGCVSPRGAAQGAAVPGRAGK</sequence>
<dbReference type="Pfam" id="PF16000">
    <property type="entry name" value="CARMIL_C"/>
    <property type="match status" value="2"/>
</dbReference>
<reference evidence="4" key="1">
    <citation type="submission" date="2019-08" db="EMBL/GenBank/DDBJ databases">
        <title>Three high-quality genomes provides insights into domestication of ducks.</title>
        <authorList>
            <person name="Hou Z.C."/>
            <person name="Zhu F."/>
            <person name="Yin Z.T."/>
            <person name="Zhang F."/>
        </authorList>
    </citation>
    <scope>NUCLEOTIDE SEQUENCE [LARGE SCALE GENOMIC DNA]</scope>
</reference>
<dbReference type="Pfam" id="PF13516">
    <property type="entry name" value="LRR_6"/>
    <property type="match status" value="1"/>
</dbReference>
<dbReference type="AlphaFoldDB" id="A0A8B9SP93"/>
<dbReference type="SMART" id="SM00368">
    <property type="entry name" value="LRR_RI"/>
    <property type="match status" value="3"/>
</dbReference>
<evidence type="ECO:0000313" key="4">
    <source>
        <dbReference type="Ensembl" id="ENSAPLP00020009105.1"/>
    </source>
</evidence>
<feature type="region of interest" description="Disordered" evidence="1">
    <location>
        <begin position="819"/>
        <end position="1102"/>
    </location>
</feature>
<feature type="compositionally biased region" description="Polar residues" evidence="1">
    <location>
        <begin position="1022"/>
        <end position="1041"/>
    </location>
</feature>
<dbReference type="InterPro" id="IPR032675">
    <property type="entry name" value="LRR_dom_sf"/>
</dbReference>
<dbReference type="InterPro" id="IPR031943">
    <property type="entry name" value="CARMIL_C"/>
</dbReference>
<feature type="domain" description="CARMIL C-terminal" evidence="3">
    <location>
        <begin position="582"/>
        <end position="631"/>
    </location>
</feature>